<dbReference type="PANTHER" id="PTHR23518">
    <property type="entry name" value="C-METHYLTRANSFERASE"/>
    <property type="match status" value="1"/>
</dbReference>
<dbReference type="InterPro" id="IPR011701">
    <property type="entry name" value="MFS"/>
</dbReference>
<keyword evidence="3 6" id="KW-0812">Transmembrane</keyword>
<feature type="transmembrane region" description="Helical" evidence="6">
    <location>
        <begin position="297"/>
        <end position="315"/>
    </location>
</feature>
<proteinExistence type="predicted"/>
<dbReference type="PROSITE" id="PS50850">
    <property type="entry name" value="MFS"/>
    <property type="match status" value="1"/>
</dbReference>
<comment type="subcellular location">
    <subcellularLocation>
        <location evidence="1">Cell membrane</location>
        <topology evidence="1">Multi-pass membrane protein</topology>
    </subcellularLocation>
</comment>
<dbReference type="SUPFAM" id="SSF103473">
    <property type="entry name" value="MFS general substrate transporter"/>
    <property type="match status" value="1"/>
</dbReference>
<feature type="transmembrane region" description="Helical" evidence="6">
    <location>
        <begin position="321"/>
        <end position="342"/>
    </location>
</feature>
<dbReference type="eggNOG" id="COG2223">
    <property type="taxonomic scope" value="Bacteria"/>
</dbReference>
<dbReference type="KEGG" id="elm:ELI_0485"/>
<dbReference type="CDD" id="cd06174">
    <property type="entry name" value="MFS"/>
    <property type="match status" value="1"/>
</dbReference>
<keyword evidence="2" id="KW-0813">Transport</keyword>
<protein>
    <submittedName>
        <fullName evidence="8">Transporter</fullName>
    </submittedName>
</protein>
<keyword evidence="9" id="KW-1185">Reference proteome</keyword>
<evidence type="ECO:0000256" key="3">
    <source>
        <dbReference type="ARBA" id="ARBA00022692"/>
    </source>
</evidence>
<evidence type="ECO:0000313" key="8">
    <source>
        <dbReference type="EMBL" id="ADO35501.1"/>
    </source>
</evidence>
<dbReference type="GO" id="GO:0005886">
    <property type="term" value="C:plasma membrane"/>
    <property type="evidence" value="ECO:0007669"/>
    <property type="project" value="UniProtKB-SubCell"/>
</dbReference>
<dbReference type="InterPro" id="IPR020846">
    <property type="entry name" value="MFS_dom"/>
</dbReference>
<dbReference type="Pfam" id="PF07690">
    <property type="entry name" value="MFS_1"/>
    <property type="match status" value="1"/>
</dbReference>
<dbReference type="AlphaFoldDB" id="E3GIL6"/>
<feature type="transmembrane region" description="Helical" evidence="6">
    <location>
        <begin position="24"/>
        <end position="43"/>
    </location>
</feature>
<feature type="transmembrane region" description="Helical" evidence="6">
    <location>
        <begin position="93"/>
        <end position="111"/>
    </location>
</feature>
<evidence type="ECO:0000256" key="5">
    <source>
        <dbReference type="ARBA" id="ARBA00023136"/>
    </source>
</evidence>
<sequence length="425" mass="46584">MCFCCKAIDLKKGLFMKEGKMKRFLQLICLSVGATVIYFVPIHLRSLFYVPMQEVFGYTNTQIGNLAGWYGIMTIVTYLPGGWLADKYSARKLLAGSYIVTGLLTLVMALYPPYEVALWIFILVGISSTLTFWASLLKLTRQFGKDKNQGKAFGSLEGGRGLAATIIFAASSVLFTKIGNAWVGLRILIVVFGAVTILVAVMTLLVFDEKDADHQATNVFHGFLRSLRNPNTWLIAFIVMGIYTVHAISQYIAPFATNAFGTSVLIGSLLSQSKQWVKPLAGIGGGILADRFGVSKILLIGSVLLAASVGVFALIPGNSQLFWLLVVNTVIIFLLLGLLRGLYFADLNEAGIEWHLTGTVIGFATTIGMLGDVFVPFLAGRLLDHFPADKGYTYIFGMGVVSSCFAVIMLLIFRKYNKQRIEDKE</sequence>
<evidence type="ECO:0000256" key="4">
    <source>
        <dbReference type="ARBA" id="ARBA00022989"/>
    </source>
</evidence>
<evidence type="ECO:0000256" key="6">
    <source>
        <dbReference type="SAM" id="Phobius"/>
    </source>
</evidence>
<accession>E3GIL6</accession>
<reference key="1">
    <citation type="submission" date="2010-09" db="EMBL/GenBank/DDBJ databases">
        <authorList>
            <person name="Roh H."/>
            <person name="Ko H.-J."/>
            <person name="Kim D."/>
            <person name="Choi D.G."/>
            <person name="Park S."/>
            <person name="Kim S."/>
            <person name="Kim K.H."/>
            <person name="Chang I.S."/>
            <person name="Choi I.-G."/>
        </authorList>
    </citation>
    <scope>NUCLEOTIDE SEQUENCE</scope>
    <source>
        <strain>KIST612</strain>
    </source>
</reference>
<organism evidence="8 9">
    <name type="scientific">Eubacterium callanderi</name>
    <dbReference type="NCBI Taxonomy" id="53442"/>
    <lineage>
        <taxon>Bacteria</taxon>
        <taxon>Bacillati</taxon>
        <taxon>Bacillota</taxon>
        <taxon>Clostridia</taxon>
        <taxon>Eubacteriales</taxon>
        <taxon>Eubacteriaceae</taxon>
        <taxon>Eubacterium</taxon>
    </lineage>
</organism>
<dbReference type="PANTHER" id="PTHR23518:SF2">
    <property type="entry name" value="MAJOR FACILITATOR SUPERFAMILY TRANSPORTER"/>
    <property type="match status" value="1"/>
</dbReference>
<name>E3GIL6_9FIRM</name>
<reference evidence="8 9" key="2">
    <citation type="journal article" date="2011" name="J. Bacteriol.">
        <title>Complete genome sequence of a carbon monoxide-utilizing acetogen, Eubacterium limosum KIST612.</title>
        <authorList>
            <person name="Roh H."/>
            <person name="Ko H.J."/>
            <person name="Kim D."/>
            <person name="Choi D.G."/>
            <person name="Park S."/>
            <person name="Kim S."/>
            <person name="Chang I.S."/>
            <person name="Choi I.G."/>
        </authorList>
    </citation>
    <scope>NUCLEOTIDE SEQUENCE [LARGE SCALE GENOMIC DNA]</scope>
    <source>
        <strain evidence="8 9">KIST612</strain>
    </source>
</reference>
<feature type="transmembrane region" description="Helical" evidence="6">
    <location>
        <begin position="63"/>
        <end position="81"/>
    </location>
</feature>
<dbReference type="GO" id="GO:0022857">
    <property type="term" value="F:transmembrane transporter activity"/>
    <property type="evidence" value="ECO:0007669"/>
    <property type="project" value="InterPro"/>
</dbReference>
<evidence type="ECO:0000259" key="7">
    <source>
        <dbReference type="PROSITE" id="PS50850"/>
    </source>
</evidence>
<feature type="transmembrane region" description="Helical" evidence="6">
    <location>
        <begin position="227"/>
        <end position="245"/>
    </location>
</feature>
<evidence type="ECO:0000313" key="9">
    <source>
        <dbReference type="Proteomes" id="UP000006873"/>
    </source>
</evidence>
<feature type="transmembrane region" description="Helical" evidence="6">
    <location>
        <begin position="391"/>
        <end position="413"/>
    </location>
</feature>
<dbReference type="EMBL" id="CP002273">
    <property type="protein sequence ID" value="ADO35501.1"/>
    <property type="molecule type" value="Genomic_DNA"/>
</dbReference>
<feature type="transmembrane region" description="Helical" evidence="6">
    <location>
        <begin position="117"/>
        <end position="137"/>
    </location>
</feature>
<feature type="transmembrane region" description="Helical" evidence="6">
    <location>
        <begin position="354"/>
        <end position="379"/>
    </location>
</feature>
<evidence type="ECO:0000256" key="2">
    <source>
        <dbReference type="ARBA" id="ARBA00022448"/>
    </source>
</evidence>
<dbReference type="Gene3D" id="1.20.1250.20">
    <property type="entry name" value="MFS general substrate transporter like domains"/>
    <property type="match status" value="2"/>
</dbReference>
<feature type="transmembrane region" description="Helical" evidence="6">
    <location>
        <begin position="187"/>
        <end position="207"/>
    </location>
</feature>
<feature type="domain" description="Major facilitator superfamily (MFS) profile" evidence="7">
    <location>
        <begin position="26"/>
        <end position="418"/>
    </location>
</feature>
<keyword evidence="4 6" id="KW-1133">Transmembrane helix</keyword>
<dbReference type="Proteomes" id="UP000006873">
    <property type="component" value="Chromosome"/>
</dbReference>
<keyword evidence="5 6" id="KW-0472">Membrane</keyword>
<dbReference type="HOGENOM" id="CLU_043790_0_0_9"/>
<gene>
    <name evidence="8" type="ordered locus">ELI_0485</name>
</gene>
<evidence type="ECO:0000256" key="1">
    <source>
        <dbReference type="ARBA" id="ARBA00004651"/>
    </source>
</evidence>
<dbReference type="InterPro" id="IPR036259">
    <property type="entry name" value="MFS_trans_sf"/>
</dbReference>